<feature type="region of interest" description="Disordered" evidence="9">
    <location>
        <begin position="368"/>
        <end position="479"/>
    </location>
</feature>
<feature type="transmembrane region" description="Helical" evidence="10">
    <location>
        <begin position="916"/>
        <end position="938"/>
    </location>
</feature>
<evidence type="ECO:0000256" key="3">
    <source>
        <dbReference type="ARBA" id="ARBA00022448"/>
    </source>
</evidence>
<feature type="transmembrane region" description="Helical" evidence="10">
    <location>
        <begin position="560"/>
        <end position="586"/>
    </location>
</feature>
<dbReference type="InterPro" id="IPR037272">
    <property type="entry name" value="SNS_sf"/>
</dbReference>
<keyword evidence="4 10" id="KW-0812">Transmembrane</keyword>
<evidence type="ECO:0000256" key="7">
    <source>
        <dbReference type="ARBA" id="ARBA00023136"/>
    </source>
</evidence>
<accession>A0AAN7VJL6</accession>
<keyword evidence="8" id="KW-0915">Sodium</keyword>
<protein>
    <submittedName>
        <fullName evidence="11">Uncharacterized protein</fullName>
    </submittedName>
</protein>
<feature type="transmembrane region" description="Helical" evidence="10">
    <location>
        <begin position="950"/>
        <end position="969"/>
    </location>
</feature>
<feature type="transmembrane region" description="Helical" evidence="10">
    <location>
        <begin position="871"/>
        <end position="904"/>
    </location>
</feature>
<keyword evidence="8" id="KW-0479">Metal-binding</keyword>
<dbReference type="GO" id="GO:0046872">
    <property type="term" value="F:metal ion binding"/>
    <property type="evidence" value="ECO:0007669"/>
    <property type="project" value="UniProtKB-KW"/>
</dbReference>
<sequence length="1314" mass="144759">MATSLDMHDGDLIDLNVGSPVFQRALSEGVIECTSDSLLDSELPILEKKLQVSGKSNSQPPNTCPYVDVEDILITIDGDNEVTEASTALSLSESNSLPFNIKKNSIEDLENLEVFDILTKLDELLNETLAKSDSTIGNCGLMHGESSDTLNELENKSIEDCLEDLDNYLKEIDASSSESHDSSTETDTPGSSAESRTSTVLSSSSPLTEEVVDSTTSGGHVNLAYEDTENLLPLIRSTPLRATIAGIGRPALQRSTVRRRSLDESSGYCASVRISGTAGDLSTEVDLNSLQECRSYPPGDCSTGTVVVEFIHNTDDNNHESSWLRTSMRRIRHLRLPSNETPGDTEIVVSDVTEMVPPRIEVSQCYTSGTETTTTVRPFSAPSRLTNAATQSSVRTTSDSRRNTVTREPGGRNRSTSRSRRQRSLSSSESSLTSSVYTTPSCTPAPTPTRNNQEATSTTNVRRPCDRSRTNDMPEAESPLGHWPHSLSSMLACVGCTVGLFNISRFAILSTHFGANFIIQFLLLSIVIGLPLFTLQLCLGQQLGAGVIDMWRISPLFQGVGVALLISQAFIGLYSIIGVSWLFVYFRDSFITKDDRYRWAEPYYYYRDFNPNDNGSNYNNVCETVPDYFSGIVLQRHHLKSGAYSGTIKFQLAFNLAVVWMIVFVSLSKGLRSYGKVVYVFSLLPVFGIFVVSAKVLSMIPSDFVHVVFPETSWSEFFLNSRSWVAASQEVLLTWGLLGAATMQIASHNKNKHLLQRDSSLIAIITFAILLLTAFLANTCVQLLRSNGYIYLPSSFEKISSYTFLQSSHSNLPTSFTTIPVRYMPHQSFIVGERVTKNGIDTTMESGYQALRLATELVPATFAVMGTEEIYPFWAVLFYFILILFGIAQQLAIWHCVITGIMAIKANLLKSWETTITFFSCACGFLLGLPMATEYGIYMVYFMDFTIGGMWWLILIILLEIVAVFMVRGRPYSGDALVNTFFASQSRPCLLTWAPALLSFTWNVILPVGLMVCCVAFFKNGNFRELFVWHHAPSFDYWPLWARQIGSMLQLLPVLCVPIVAVIQSYRYLNNGPADILDRVQLLYRPPIGEHMEEIPVQATPQSTATATTTVGTAVIGIPATVASAEDPPPKYTPPPSYTTATGARIAKFLRQSIRRSVRRLTNALGEGSSRNRTNPQPLQIQVPPPDYTDVLVEMNQSHNTSGLSTINVTSNRNDTTLSSFGRELAEHRRSSSGVLTIADVASILRNSFRRSRIRSANNTRNPVTPCDSNDASISAQNLVDSAAPIGETSLVLDNISNGEGEAKLQSDNLSAVI</sequence>
<evidence type="ECO:0000256" key="8">
    <source>
        <dbReference type="PIRSR" id="PIRSR600175-1"/>
    </source>
</evidence>
<evidence type="ECO:0000256" key="6">
    <source>
        <dbReference type="ARBA" id="ARBA00022989"/>
    </source>
</evidence>
<comment type="subcellular location">
    <subcellularLocation>
        <location evidence="1">Membrane</location>
        <topology evidence="1">Multi-pass membrane protein</topology>
    </subcellularLocation>
</comment>
<feature type="transmembrane region" description="Helical" evidence="10">
    <location>
        <begin position="761"/>
        <end position="784"/>
    </location>
</feature>
<dbReference type="Pfam" id="PF00209">
    <property type="entry name" value="SNF"/>
    <property type="match status" value="1"/>
</dbReference>
<feature type="transmembrane region" description="Helical" evidence="10">
    <location>
        <begin position="648"/>
        <end position="667"/>
    </location>
</feature>
<dbReference type="SUPFAM" id="SSF161070">
    <property type="entry name" value="SNF-like"/>
    <property type="match status" value="1"/>
</dbReference>
<keyword evidence="3" id="KW-0813">Transport</keyword>
<dbReference type="GO" id="GO:0015179">
    <property type="term" value="F:L-amino acid transmembrane transporter activity"/>
    <property type="evidence" value="ECO:0007669"/>
    <property type="project" value="TreeGrafter"/>
</dbReference>
<feature type="transmembrane region" description="Helical" evidence="10">
    <location>
        <begin position="679"/>
        <end position="701"/>
    </location>
</feature>
<dbReference type="PROSITE" id="PS50267">
    <property type="entry name" value="NA_NEUROTRAN_SYMP_3"/>
    <property type="match status" value="1"/>
</dbReference>
<keyword evidence="7 10" id="KW-0472">Membrane</keyword>
<dbReference type="Proteomes" id="UP001329430">
    <property type="component" value="Chromosome 1"/>
</dbReference>
<feature type="region of interest" description="Disordered" evidence="9">
    <location>
        <begin position="1163"/>
        <end position="1182"/>
    </location>
</feature>
<feature type="binding site" evidence="8">
    <location>
        <position position="495"/>
    </location>
    <ligand>
        <name>Na(+)</name>
        <dbReference type="ChEBI" id="CHEBI:29101"/>
        <label>1</label>
    </ligand>
</feature>
<feature type="compositionally biased region" description="Polar residues" evidence="9">
    <location>
        <begin position="368"/>
        <end position="397"/>
    </location>
</feature>
<feature type="compositionally biased region" description="Polar residues" evidence="9">
    <location>
        <begin position="450"/>
        <end position="461"/>
    </location>
</feature>
<feature type="compositionally biased region" description="Basic and acidic residues" evidence="9">
    <location>
        <begin position="463"/>
        <end position="472"/>
    </location>
</feature>
<evidence type="ECO:0000256" key="2">
    <source>
        <dbReference type="ARBA" id="ARBA00006459"/>
    </source>
</evidence>
<dbReference type="GO" id="GO:0005886">
    <property type="term" value="C:plasma membrane"/>
    <property type="evidence" value="ECO:0007669"/>
    <property type="project" value="TreeGrafter"/>
</dbReference>
<feature type="transmembrane region" description="Helical" evidence="10">
    <location>
        <begin position="990"/>
        <end position="1018"/>
    </location>
</feature>
<evidence type="ECO:0000313" key="12">
    <source>
        <dbReference type="Proteomes" id="UP001329430"/>
    </source>
</evidence>
<proteinExistence type="inferred from homology"/>
<evidence type="ECO:0000256" key="10">
    <source>
        <dbReference type="SAM" id="Phobius"/>
    </source>
</evidence>
<comment type="similarity">
    <text evidence="2">Belongs to the sodium:neurotransmitter symporter (SNF) (TC 2.A.22) family.</text>
</comment>
<feature type="compositionally biased region" description="Low complexity" evidence="9">
    <location>
        <begin position="185"/>
        <end position="209"/>
    </location>
</feature>
<evidence type="ECO:0000313" key="11">
    <source>
        <dbReference type="EMBL" id="KAK5650410.1"/>
    </source>
</evidence>
<feature type="compositionally biased region" description="Basic and acidic residues" evidence="9">
    <location>
        <begin position="174"/>
        <end position="183"/>
    </location>
</feature>
<dbReference type="PANTHER" id="PTHR11616:SF323">
    <property type="entry name" value="SODIUM-DEPENDENT TRANSPORTER BEDRAGGLED"/>
    <property type="match status" value="1"/>
</dbReference>
<dbReference type="InterPro" id="IPR000175">
    <property type="entry name" value="Na/ntran_symport"/>
</dbReference>
<dbReference type="GO" id="GO:0005283">
    <property type="term" value="F:amino acid:sodium symporter activity"/>
    <property type="evidence" value="ECO:0007669"/>
    <property type="project" value="TreeGrafter"/>
</dbReference>
<keyword evidence="5" id="KW-0769">Symport</keyword>
<dbReference type="EMBL" id="JAVRBK010000001">
    <property type="protein sequence ID" value="KAK5650410.1"/>
    <property type="molecule type" value="Genomic_DNA"/>
</dbReference>
<feature type="binding site" evidence="8">
    <location>
        <position position="502"/>
    </location>
    <ligand>
        <name>Na(+)</name>
        <dbReference type="ChEBI" id="CHEBI:29101"/>
        <label>1</label>
    </ligand>
</feature>
<gene>
    <name evidence="11" type="ORF">RI129_001439</name>
</gene>
<comment type="caution">
    <text evidence="11">The sequence shown here is derived from an EMBL/GenBank/DDBJ whole genome shotgun (WGS) entry which is preliminary data.</text>
</comment>
<evidence type="ECO:0000256" key="4">
    <source>
        <dbReference type="ARBA" id="ARBA00022692"/>
    </source>
</evidence>
<evidence type="ECO:0000256" key="9">
    <source>
        <dbReference type="SAM" id="MobiDB-lite"/>
    </source>
</evidence>
<reference evidence="11 12" key="1">
    <citation type="journal article" date="2024" name="Insects">
        <title>An Improved Chromosome-Level Genome Assembly of the Firefly Pyrocoelia pectoralis.</title>
        <authorList>
            <person name="Fu X."/>
            <person name="Meyer-Rochow V.B."/>
            <person name="Ballantyne L."/>
            <person name="Zhu X."/>
        </authorList>
    </citation>
    <scope>NUCLEOTIDE SEQUENCE [LARGE SCALE GENOMIC DNA]</scope>
    <source>
        <strain evidence="11">XCY_ONT2</strain>
    </source>
</reference>
<evidence type="ECO:0000256" key="1">
    <source>
        <dbReference type="ARBA" id="ARBA00004141"/>
    </source>
</evidence>
<dbReference type="GO" id="GO:0089718">
    <property type="term" value="P:amino acid import across plasma membrane"/>
    <property type="evidence" value="ECO:0007669"/>
    <property type="project" value="TreeGrafter"/>
</dbReference>
<feature type="compositionally biased region" description="Low complexity" evidence="9">
    <location>
        <begin position="424"/>
        <end position="444"/>
    </location>
</feature>
<dbReference type="PANTHER" id="PTHR11616">
    <property type="entry name" value="SODIUM/CHLORIDE DEPENDENT TRANSPORTER"/>
    <property type="match status" value="1"/>
</dbReference>
<feature type="region of interest" description="Disordered" evidence="9">
    <location>
        <begin position="174"/>
        <end position="221"/>
    </location>
</feature>
<feature type="compositionally biased region" description="Polar residues" evidence="9">
    <location>
        <begin position="1169"/>
        <end position="1180"/>
    </location>
</feature>
<organism evidence="11 12">
    <name type="scientific">Pyrocoelia pectoralis</name>
    <dbReference type="NCBI Taxonomy" id="417401"/>
    <lineage>
        <taxon>Eukaryota</taxon>
        <taxon>Metazoa</taxon>
        <taxon>Ecdysozoa</taxon>
        <taxon>Arthropoda</taxon>
        <taxon>Hexapoda</taxon>
        <taxon>Insecta</taxon>
        <taxon>Pterygota</taxon>
        <taxon>Neoptera</taxon>
        <taxon>Endopterygota</taxon>
        <taxon>Coleoptera</taxon>
        <taxon>Polyphaga</taxon>
        <taxon>Elateriformia</taxon>
        <taxon>Elateroidea</taxon>
        <taxon>Lampyridae</taxon>
        <taxon>Lampyrinae</taxon>
        <taxon>Pyrocoelia</taxon>
    </lineage>
</organism>
<feature type="transmembrane region" description="Helical" evidence="10">
    <location>
        <begin position="517"/>
        <end position="539"/>
    </location>
</feature>
<evidence type="ECO:0000256" key="5">
    <source>
        <dbReference type="ARBA" id="ARBA00022847"/>
    </source>
</evidence>
<name>A0AAN7VJL6_9COLE</name>
<dbReference type="PRINTS" id="PR00176">
    <property type="entry name" value="NANEUSMPORT"/>
</dbReference>
<feature type="binding site" evidence="8">
    <location>
        <position position="498"/>
    </location>
    <ligand>
        <name>Na(+)</name>
        <dbReference type="ChEBI" id="CHEBI:29101"/>
        <label>1</label>
    </ligand>
</feature>
<keyword evidence="12" id="KW-1185">Reference proteome</keyword>
<keyword evidence="6 10" id="KW-1133">Transmembrane helix</keyword>